<dbReference type="Proteomes" id="UP000248597">
    <property type="component" value="Unassembled WGS sequence"/>
</dbReference>
<evidence type="ECO:0000256" key="1">
    <source>
        <dbReference type="SAM" id="SignalP"/>
    </source>
</evidence>
<evidence type="ECO:0000313" key="3">
    <source>
        <dbReference type="Proteomes" id="UP000248597"/>
    </source>
</evidence>
<name>A0A2W5L5B9_SPHMC</name>
<accession>A0A2W5L5B9</accession>
<organism evidence="2 3">
    <name type="scientific">Sphingopyxis macrogoltabida</name>
    <name type="common">Sphingomonas macrogoltabidus</name>
    <dbReference type="NCBI Taxonomy" id="33050"/>
    <lineage>
        <taxon>Bacteria</taxon>
        <taxon>Pseudomonadati</taxon>
        <taxon>Pseudomonadota</taxon>
        <taxon>Alphaproteobacteria</taxon>
        <taxon>Sphingomonadales</taxon>
        <taxon>Sphingomonadaceae</taxon>
        <taxon>Sphingopyxis</taxon>
    </lineage>
</organism>
<reference evidence="2 3" key="1">
    <citation type="submission" date="2017-08" db="EMBL/GenBank/DDBJ databases">
        <title>Infants hospitalized years apart are colonized by the same room-sourced microbial strains.</title>
        <authorList>
            <person name="Brooks B."/>
            <person name="Olm M.R."/>
            <person name="Firek B.A."/>
            <person name="Baker R."/>
            <person name="Thomas B.C."/>
            <person name="Morowitz M.J."/>
            <person name="Banfield J.F."/>
        </authorList>
    </citation>
    <scope>NUCLEOTIDE SEQUENCE [LARGE SCALE GENOMIC DNA]</scope>
    <source>
        <strain evidence="2">S2_005_003_R2_47</strain>
    </source>
</reference>
<feature type="signal peptide" evidence="1">
    <location>
        <begin position="1"/>
        <end position="21"/>
    </location>
</feature>
<dbReference type="AlphaFoldDB" id="A0A2W5L5B9"/>
<dbReference type="NCBIfam" id="TIGR04433">
    <property type="entry name" value="UrcA_uranyl"/>
    <property type="match status" value="1"/>
</dbReference>
<proteinExistence type="predicted"/>
<feature type="chain" id="PRO_5015979821" evidence="1">
    <location>
        <begin position="22"/>
        <end position="107"/>
    </location>
</feature>
<sequence>MTKTLIPAALAIAVLTQPAFAEPVTRTVAVEHIDLDLGTPTGARTLQHRLWRAVVAVCGTASEFDVAGKNDIRQCRRDTLQAASVQADLAIAGASRNEPRRVASVRP</sequence>
<keyword evidence="1" id="KW-0732">Signal</keyword>
<dbReference type="EMBL" id="QFPJ01000022">
    <property type="protein sequence ID" value="PZQ21865.1"/>
    <property type="molecule type" value="Genomic_DNA"/>
</dbReference>
<dbReference type="InterPro" id="IPR030972">
    <property type="entry name" value="UrcA_uranyl"/>
</dbReference>
<protein>
    <submittedName>
        <fullName evidence="2">UrcA family protein</fullName>
    </submittedName>
</protein>
<gene>
    <name evidence="2" type="ORF">DI569_10570</name>
</gene>
<evidence type="ECO:0000313" key="2">
    <source>
        <dbReference type="EMBL" id="PZQ21865.1"/>
    </source>
</evidence>
<comment type="caution">
    <text evidence="2">The sequence shown here is derived from an EMBL/GenBank/DDBJ whole genome shotgun (WGS) entry which is preliminary data.</text>
</comment>